<evidence type="ECO:0000256" key="4">
    <source>
        <dbReference type="ARBA" id="ARBA00022833"/>
    </source>
</evidence>
<feature type="compositionally biased region" description="Basic and acidic residues" evidence="5">
    <location>
        <begin position="177"/>
        <end position="188"/>
    </location>
</feature>
<dbReference type="AlphaFoldDB" id="A0A6I8U947"/>
<dbReference type="PROSITE" id="PS50157">
    <property type="entry name" value="ZINC_FINGER_C2H2_2"/>
    <property type="match status" value="3"/>
</dbReference>
<dbReference type="SUPFAM" id="SSF57667">
    <property type="entry name" value="beta-beta-alpha zinc fingers"/>
    <property type="match status" value="1"/>
</dbReference>
<dbReference type="SMART" id="SM00355">
    <property type="entry name" value="ZnF_C2H2"/>
    <property type="match status" value="3"/>
</dbReference>
<gene>
    <name evidence="7" type="primary">110677087</name>
</gene>
<keyword evidence="3" id="KW-0863">Zinc-finger</keyword>
<evidence type="ECO:0000313" key="7">
    <source>
        <dbReference type="EnsemblMetazoa" id="AAEL026156-PA"/>
    </source>
</evidence>
<accession>A0A6I8U947</accession>
<protein>
    <recommendedName>
        <fullName evidence="6">C2H2-type domain-containing protein</fullName>
    </recommendedName>
</protein>
<feature type="domain" description="C2H2-type" evidence="6">
    <location>
        <begin position="19"/>
        <end position="47"/>
    </location>
</feature>
<dbReference type="PROSITE" id="PS00028">
    <property type="entry name" value="ZINC_FINGER_C2H2_1"/>
    <property type="match status" value="3"/>
</dbReference>
<dbReference type="Pfam" id="PF00096">
    <property type="entry name" value="zf-C2H2"/>
    <property type="match status" value="2"/>
</dbReference>
<reference evidence="7" key="2">
    <citation type="submission" date="2020-05" db="UniProtKB">
        <authorList>
            <consortium name="EnsemblMetazoa"/>
        </authorList>
    </citation>
    <scope>IDENTIFICATION</scope>
    <source>
        <strain evidence="7">LVP_AGWG</strain>
    </source>
</reference>
<dbReference type="Pfam" id="PF13894">
    <property type="entry name" value="zf-C2H2_4"/>
    <property type="match status" value="1"/>
</dbReference>
<dbReference type="GO" id="GO:0043565">
    <property type="term" value="F:sequence-specific DNA binding"/>
    <property type="evidence" value="ECO:0007669"/>
    <property type="project" value="TreeGrafter"/>
</dbReference>
<proteinExistence type="predicted"/>
<evidence type="ECO:0000256" key="3">
    <source>
        <dbReference type="ARBA" id="ARBA00022771"/>
    </source>
</evidence>
<dbReference type="Gene3D" id="3.30.160.60">
    <property type="entry name" value="Classic Zinc Finger"/>
    <property type="match status" value="3"/>
</dbReference>
<evidence type="ECO:0000256" key="1">
    <source>
        <dbReference type="ARBA" id="ARBA00022723"/>
    </source>
</evidence>
<dbReference type="Proteomes" id="UP000008820">
    <property type="component" value="Chromosome 2"/>
</dbReference>
<dbReference type="GO" id="GO:0005634">
    <property type="term" value="C:nucleus"/>
    <property type="evidence" value="ECO:0007669"/>
    <property type="project" value="TreeGrafter"/>
</dbReference>
<keyword evidence="8" id="KW-1185">Reference proteome</keyword>
<dbReference type="InterPro" id="IPR013087">
    <property type="entry name" value="Znf_C2H2_type"/>
</dbReference>
<keyword evidence="4" id="KW-0862">Zinc</keyword>
<name>A0A6I8U947_AEDAE</name>
<keyword evidence="2" id="KW-0677">Repeat</keyword>
<dbReference type="PANTHER" id="PTHR24408">
    <property type="entry name" value="ZINC FINGER PROTEIN"/>
    <property type="match status" value="1"/>
</dbReference>
<dbReference type="EnsemblMetazoa" id="AAEL026156-RA">
    <property type="protein sequence ID" value="AAEL026156-PA"/>
    <property type="gene ID" value="AAEL026156"/>
</dbReference>
<keyword evidence="1" id="KW-0479">Metal-binding</keyword>
<feature type="domain" description="C2H2-type" evidence="6">
    <location>
        <begin position="153"/>
        <end position="181"/>
    </location>
</feature>
<evidence type="ECO:0000256" key="2">
    <source>
        <dbReference type="ARBA" id="ARBA00022737"/>
    </source>
</evidence>
<feature type="region of interest" description="Disordered" evidence="5">
    <location>
        <begin position="112"/>
        <end position="145"/>
    </location>
</feature>
<feature type="region of interest" description="Disordered" evidence="5">
    <location>
        <begin position="177"/>
        <end position="197"/>
    </location>
</feature>
<evidence type="ECO:0000313" key="8">
    <source>
        <dbReference type="Proteomes" id="UP000008820"/>
    </source>
</evidence>
<sequence>MRTHNPIHERQEEITGDTFKCDVCQKAFSNKNALGNHKIYVHGPRKYKCEICGFAFRVRCRLMKHMQGHERKRQKSQPQNTSREIYEDISFKPDQAEHSDNNLQPSKELAKLSSIRSSQRIEKKQSRNYQLDKSGRNCSKKSINGNRQIRRTHSCSKCDKQFTSEAKLKQHARAKHLEDNTKNEHLELDGEASNVVDGTWSEEEEVIIKFEVEEIKLEPE</sequence>
<dbReference type="InParanoid" id="A0A6I8U947"/>
<dbReference type="OrthoDB" id="427030at2759"/>
<evidence type="ECO:0000259" key="6">
    <source>
        <dbReference type="PROSITE" id="PS50157"/>
    </source>
</evidence>
<dbReference type="InterPro" id="IPR036236">
    <property type="entry name" value="Znf_C2H2_sf"/>
</dbReference>
<dbReference type="GO" id="GO:0008270">
    <property type="term" value="F:zinc ion binding"/>
    <property type="evidence" value="ECO:0007669"/>
    <property type="project" value="UniProtKB-KW"/>
</dbReference>
<evidence type="ECO:0000256" key="5">
    <source>
        <dbReference type="SAM" id="MobiDB-lite"/>
    </source>
</evidence>
<dbReference type="GO" id="GO:0000981">
    <property type="term" value="F:DNA-binding transcription factor activity, RNA polymerase II-specific"/>
    <property type="evidence" value="ECO:0007669"/>
    <property type="project" value="TreeGrafter"/>
</dbReference>
<dbReference type="PANTHER" id="PTHR24408:SF58">
    <property type="entry name" value="TRANSCRIPTION FACTOR (TFIIIA), PUTATIVE (AFU_ORTHOLOGUE AFUA_1G05150)-RELATED"/>
    <property type="match status" value="1"/>
</dbReference>
<reference evidence="7 8" key="1">
    <citation type="submission" date="2017-06" db="EMBL/GenBank/DDBJ databases">
        <title>Aedes aegypti genome working group (AGWG) sequencing and assembly.</title>
        <authorList>
            <consortium name="Aedes aegypti Genome Working Group (AGWG)"/>
            <person name="Matthews B.J."/>
        </authorList>
    </citation>
    <scope>NUCLEOTIDE SEQUENCE [LARGE SCALE GENOMIC DNA]</scope>
    <source>
        <strain evidence="7 8">LVP_AGWG</strain>
    </source>
</reference>
<feature type="compositionally biased region" description="Polar residues" evidence="5">
    <location>
        <begin position="127"/>
        <end position="145"/>
    </location>
</feature>
<feature type="domain" description="C2H2-type" evidence="6">
    <location>
        <begin position="47"/>
        <end position="74"/>
    </location>
</feature>
<organism evidence="7 8">
    <name type="scientific">Aedes aegypti</name>
    <name type="common">Yellowfever mosquito</name>
    <name type="synonym">Culex aegypti</name>
    <dbReference type="NCBI Taxonomy" id="7159"/>
    <lineage>
        <taxon>Eukaryota</taxon>
        <taxon>Metazoa</taxon>
        <taxon>Ecdysozoa</taxon>
        <taxon>Arthropoda</taxon>
        <taxon>Hexapoda</taxon>
        <taxon>Insecta</taxon>
        <taxon>Pterygota</taxon>
        <taxon>Neoptera</taxon>
        <taxon>Endopterygota</taxon>
        <taxon>Diptera</taxon>
        <taxon>Nematocera</taxon>
        <taxon>Culicoidea</taxon>
        <taxon>Culicidae</taxon>
        <taxon>Culicinae</taxon>
        <taxon>Aedini</taxon>
        <taxon>Aedes</taxon>
        <taxon>Stegomyia</taxon>
    </lineage>
</organism>